<dbReference type="PANTHER" id="PTHR21600:SF44">
    <property type="entry name" value="RIBOSOMAL LARGE SUBUNIT PSEUDOURIDINE SYNTHASE D"/>
    <property type="match status" value="1"/>
</dbReference>
<dbReference type="HOGENOM" id="CLU_016902_4_4_14"/>
<dbReference type="EMBL" id="CU469464">
    <property type="protein sequence ID" value="CAP18461.1"/>
    <property type="molecule type" value="Genomic_DNA"/>
</dbReference>
<comment type="function">
    <text evidence="6">Responsible for synthesis of pseudouridine from uracil.</text>
</comment>
<dbReference type="Pfam" id="PF01479">
    <property type="entry name" value="S4"/>
    <property type="match status" value="1"/>
</dbReference>
<dbReference type="InterPro" id="IPR050188">
    <property type="entry name" value="RluA_PseudoU_synthase"/>
</dbReference>
<feature type="active site" evidence="4">
    <location>
        <position position="135"/>
    </location>
</feature>
<dbReference type="SMART" id="SM00363">
    <property type="entry name" value="S4"/>
    <property type="match status" value="1"/>
</dbReference>
<dbReference type="EC" id="5.4.99.-" evidence="6"/>
<keyword evidence="9" id="KW-1185">Reference proteome</keyword>
<evidence type="ECO:0000256" key="2">
    <source>
        <dbReference type="ARBA" id="ARBA00010876"/>
    </source>
</evidence>
<evidence type="ECO:0000256" key="5">
    <source>
        <dbReference type="PROSITE-ProRule" id="PRU00182"/>
    </source>
</evidence>
<comment type="catalytic activity">
    <reaction evidence="1 6">
        <text>a uridine in RNA = a pseudouridine in RNA</text>
        <dbReference type="Rhea" id="RHEA:48348"/>
        <dbReference type="Rhea" id="RHEA-COMP:12068"/>
        <dbReference type="Rhea" id="RHEA-COMP:12069"/>
        <dbReference type="ChEBI" id="CHEBI:65314"/>
        <dbReference type="ChEBI" id="CHEBI:65315"/>
    </reaction>
</comment>
<comment type="similarity">
    <text evidence="2 6">Belongs to the pseudouridine synthase RluA family.</text>
</comment>
<reference evidence="8 9" key="1">
    <citation type="journal article" date="2008" name="BMC Genomics">
        <title>The linear chromosome of the plant-pathogenic mycoplasma 'Candidatus Phytoplasma mali'.</title>
        <authorList>
            <person name="Kube M."/>
            <person name="Schneider B."/>
            <person name="Kuhl H."/>
            <person name="Dandekar T."/>
            <person name="Heitmann K."/>
            <person name="Migdoll A.M."/>
            <person name="Reinhardt R."/>
            <person name="Seemueller E."/>
        </authorList>
    </citation>
    <scope>NUCLEOTIDE SEQUENCE [LARGE SCALE GENOMIC DNA]</scope>
    <source>
        <strain evidence="8 9">AT</strain>
    </source>
</reference>
<evidence type="ECO:0000256" key="3">
    <source>
        <dbReference type="ARBA" id="ARBA00023235"/>
    </source>
</evidence>
<proteinExistence type="inferred from homology"/>
<dbReference type="eggNOG" id="COG0564">
    <property type="taxonomic scope" value="Bacteria"/>
</dbReference>
<dbReference type="Gene3D" id="3.30.2350.10">
    <property type="entry name" value="Pseudouridine synthase"/>
    <property type="match status" value="1"/>
</dbReference>
<dbReference type="PROSITE" id="PS50889">
    <property type="entry name" value="S4"/>
    <property type="match status" value="1"/>
</dbReference>
<gene>
    <name evidence="8" type="primary">rluA</name>
    <name evidence="8" type="ordered locus">ATP_00274</name>
</gene>
<keyword evidence="8" id="KW-0456">Lyase</keyword>
<dbReference type="CDD" id="cd00165">
    <property type="entry name" value="S4"/>
    <property type="match status" value="1"/>
</dbReference>
<organism evidence="9">
    <name type="scientific">Phytoplasma mali (strain AT)</name>
    <dbReference type="NCBI Taxonomy" id="482235"/>
    <lineage>
        <taxon>Bacteria</taxon>
        <taxon>Bacillati</taxon>
        <taxon>Mycoplasmatota</taxon>
        <taxon>Mollicutes</taxon>
        <taxon>Acholeplasmatales</taxon>
        <taxon>Acholeplasmataceae</taxon>
        <taxon>Candidatus Phytoplasma</taxon>
        <taxon>16SrX (Apple proliferation group)</taxon>
    </lineage>
</organism>
<dbReference type="Pfam" id="PF00849">
    <property type="entry name" value="PseudoU_synth_2"/>
    <property type="match status" value="1"/>
</dbReference>
<dbReference type="AlphaFoldDB" id="B3QZS4"/>
<dbReference type="SUPFAM" id="SSF55174">
    <property type="entry name" value="Alpha-L RNA-binding motif"/>
    <property type="match status" value="1"/>
</dbReference>
<dbReference type="InterPro" id="IPR006225">
    <property type="entry name" value="PsdUridine_synth_RluC/D"/>
</dbReference>
<dbReference type="GO" id="GO:0003723">
    <property type="term" value="F:RNA binding"/>
    <property type="evidence" value="ECO:0007669"/>
    <property type="project" value="UniProtKB-KW"/>
</dbReference>
<name>B3QZS4_PHYMT</name>
<dbReference type="PROSITE" id="PS01129">
    <property type="entry name" value="PSI_RLU"/>
    <property type="match status" value="1"/>
</dbReference>
<dbReference type="CDD" id="cd02869">
    <property type="entry name" value="PseudoU_synth_RluA_like"/>
    <property type="match status" value="1"/>
</dbReference>
<accession>B3QZS4</accession>
<dbReference type="PANTHER" id="PTHR21600">
    <property type="entry name" value="MITOCHONDRIAL RNA PSEUDOURIDINE SYNTHASE"/>
    <property type="match status" value="1"/>
</dbReference>
<evidence type="ECO:0000259" key="7">
    <source>
        <dbReference type="SMART" id="SM00363"/>
    </source>
</evidence>
<dbReference type="NCBIfam" id="TIGR00005">
    <property type="entry name" value="rluA_subfam"/>
    <property type="match status" value="1"/>
</dbReference>
<dbReference type="SUPFAM" id="SSF55120">
    <property type="entry name" value="Pseudouridine synthase"/>
    <property type="match status" value="1"/>
</dbReference>
<dbReference type="InterPro" id="IPR006145">
    <property type="entry name" value="PsdUridine_synth_RsuA/RluA"/>
</dbReference>
<dbReference type="GO" id="GO:0016829">
    <property type="term" value="F:lyase activity"/>
    <property type="evidence" value="ECO:0007669"/>
    <property type="project" value="UniProtKB-KW"/>
</dbReference>
<evidence type="ECO:0000256" key="4">
    <source>
        <dbReference type="PIRSR" id="PIRSR606225-1"/>
    </source>
</evidence>
<dbReference type="STRING" id="37692.ATP_00274"/>
<dbReference type="Proteomes" id="UP000002020">
    <property type="component" value="Chromosome"/>
</dbReference>
<evidence type="ECO:0000256" key="1">
    <source>
        <dbReference type="ARBA" id="ARBA00000073"/>
    </source>
</evidence>
<keyword evidence="5" id="KW-0694">RNA-binding</keyword>
<dbReference type="InterPro" id="IPR002942">
    <property type="entry name" value="S4_RNA-bd"/>
</dbReference>
<evidence type="ECO:0000256" key="6">
    <source>
        <dbReference type="RuleBase" id="RU362028"/>
    </source>
</evidence>
<feature type="domain" description="RNA-binding S4" evidence="7">
    <location>
        <begin position="14"/>
        <end position="72"/>
    </location>
</feature>
<keyword evidence="3 6" id="KW-0413">Isomerase</keyword>
<protein>
    <recommendedName>
        <fullName evidence="6">Pseudouridine synthase</fullName>
        <ecNumber evidence="6">5.4.99.-</ecNumber>
    </recommendedName>
</protein>
<evidence type="ECO:0000313" key="9">
    <source>
        <dbReference type="Proteomes" id="UP000002020"/>
    </source>
</evidence>
<dbReference type="Gene3D" id="3.10.290.10">
    <property type="entry name" value="RNA-binding S4 domain"/>
    <property type="match status" value="1"/>
</dbReference>
<sequence length="299" mass="34848">MGEEFFIIDVEKGMRLDHFLNKKINFSKNRCQKLIILGKILVNNKPSKKSYILKENDHIKVFIPSTPLNVLQPIDLNLEIIYEDEFLAVIDKPKNLVIHPSITFSGVTLINGLLFQIKNFRKMDGLRPGIVHRLDKDTTGLILVAKSEEIRQQLQLSIQKREIKRYYWALIHGHLEKQGKIILPIGRHPHNRIKMAVVKNGKPSITYFKVLKYFNNFSLIECQLETGRTHQIRVHLSYLKHHILGDKLYGLKENCYSNESQFLHSKKIEFIHPITKKNIFLESILPIGFQNVVKKLSIK</sequence>
<dbReference type="KEGG" id="pml:ATP_00274"/>
<evidence type="ECO:0000313" key="8">
    <source>
        <dbReference type="EMBL" id="CAP18461.1"/>
    </source>
</evidence>
<dbReference type="InterPro" id="IPR020103">
    <property type="entry name" value="PsdUridine_synth_cat_dom_sf"/>
</dbReference>
<dbReference type="GO" id="GO:0120159">
    <property type="term" value="F:rRNA pseudouridine synthase activity"/>
    <property type="evidence" value="ECO:0007669"/>
    <property type="project" value="UniProtKB-ARBA"/>
</dbReference>
<dbReference type="InterPro" id="IPR036986">
    <property type="entry name" value="S4_RNA-bd_sf"/>
</dbReference>
<dbReference type="InterPro" id="IPR006224">
    <property type="entry name" value="PsdUridine_synth_RluA-like_CS"/>
</dbReference>
<dbReference type="GO" id="GO:0000455">
    <property type="term" value="P:enzyme-directed rRNA pseudouridine synthesis"/>
    <property type="evidence" value="ECO:0007669"/>
    <property type="project" value="UniProtKB-ARBA"/>
</dbReference>